<keyword evidence="5 9" id="KW-0472">Membrane</keyword>
<comment type="function">
    <text evidence="7">Counteracts the endogenous Pycsar antiviral defense system. Phosphodiesterase that enables metal-dependent hydrolysis of host cyclic nucleotide Pycsar defense signals such as cCMP and cUMP.</text>
</comment>
<protein>
    <submittedName>
        <fullName evidence="11">DNA internalization-related competence protein ComEC/Rec2</fullName>
    </submittedName>
</protein>
<dbReference type="InterPro" id="IPR001279">
    <property type="entry name" value="Metallo-B-lactamas"/>
</dbReference>
<accession>A0A559JKV3</accession>
<dbReference type="Pfam" id="PF03772">
    <property type="entry name" value="Competence"/>
    <property type="match status" value="1"/>
</dbReference>
<comment type="subcellular location">
    <subcellularLocation>
        <location evidence="1">Cell membrane</location>
        <topology evidence="1">Multi-pass membrane protein</topology>
    </subcellularLocation>
</comment>
<comment type="catalytic activity">
    <reaction evidence="8">
        <text>3',5'-cyclic UMP + H2O = UMP + H(+)</text>
        <dbReference type="Rhea" id="RHEA:70575"/>
        <dbReference type="ChEBI" id="CHEBI:15377"/>
        <dbReference type="ChEBI" id="CHEBI:15378"/>
        <dbReference type="ChEBI" id="CHEBI:57865"/>
        <dbReference type="ChEBI" id="CHEBI:184387"/>
    </reaction>
    <physiologicalReaction direction="left-to-right" evidence="8">
        <dbReference type="Rhea" id="RHEA:70576"/>
    </physiologicalReaction>
</comment>
<dbReference type="RefSeq" id="WP_144701112.1">
    <property type="nucleotide sequence ID" value="NZ_VNJJ01000005.1"/>
</dbReference>
<name>A0A559JKV3_9BACL</name>
<proteinExistence type="predicted"/>
<evidence type="ECO:0000313" key="11">
    <source>
        <dbReference type="EMBL" id="TVY00495.1"/>
    </source>
</evidence>
<reference evidence="11 12" key="1">
    <citation type="submission" date="2019-07" db="EMBL/GenBank/DDBJ databases">
        <authorList>
            <person name="Kim J."/>
        </authorList>
    </citation>
    <scope>NUCLEOTIDE SEQUENCE [LARGE SCALE GENOMIC DNA]</scope>
    <source>
        <strain evidence="11 12">G13</strain>
    </source>
</reference>
<dbReference type="GO" id="GO:0030420">
    <property type="term" value="P:establishment of competence for transformation"/>
    <property type="evidence" value="ECO:0007669"/>
    <property type="project" value="InterPro"/>
</dbReference>
<keyword evidence="2" id="KW-1003">Cell membrane</keyword>
<feature type="transmembrane region" description="Helical" evidence="9">
    <location>
        <begin position="31"/>
        <end position="64"/>
    </location>
</feature>
<dbReference type="CDD" id="cd07731">
    <property type="entry name" value="ComA-like_MBL-fold"/>
    <property type="match status" value="1"/>
</dbReference>
<dbReference type="InterPro" id="IPR035681">
    <property type="entry name" value="ComA-like_MBL"/>
</dbReference>
<keyword evidence="12" id="KW-1185">Reference proteome</keyword>
<dbReference type="PANTHER" id="PTHR30619:SF1">
    <property type="entry name" value="RECOMBINATION PROTEIN 2"/>
    <property type="match status" value="1"/>
</dbReference>
<feature type="transmembrane region" description="Helical" evidence="9">
    <location>
        <begin position="262"/>
        <end position="284"/>
    </location>
</feature>
<dbReference type="GO" id="GO:0005886">
    <property type="term" value="C:plasma membrane"/>
    <property type="evidence" value="ECO:0007669"/>
    <property type="project" value="UniProtKB-SubCell"/>
</dbReference>
<feature type="transmembrane region" description="Helical" evidence="9">
    <location>
        <begin position="484"/>
        <end position="501"/>
    </location>
</feature>
<keyword evidence="4 9" id="KW-1133">Transmembrane helix</keyword>
<dbReference type="InterPro" id="IPR036866">
    <property type="entry name" value="RibonucZ/Hydroxyglut_hydro"/>
</dbReference>
<dbReference type="NCBIfam" id="TIGR00361">
    <property type="entry name" value="ComEC_Rec2"/>
    <property type="match status" value="1"/>
</dbReference>
<evidence type="ECO:0000256" key="2">
    <source>
        <dbReference type="ARBA" id="ARBA00022475"/>
    </source>
</evidence>
<evidence type="ECO:0000256" key="4">
    <source>
        <dbReference type="ARBA" id="ARBA00022989"/>
    </source>
</evidence>
<feature type="transmembrane region" description="Helical" evidence="9">
    <location>
        <begin position="550"/>
        <end position="568"/>
    </location>
</feature>
<feature type="domain" description="Metallo-beta-lactamase" evidence="10">
    <location>
        <begin position="586"/>
        <end position="816"/>
    </location>
</feature>
<dbReference type="NCBIfam" id="TIGR00360">
    <property type="entry name" value="ComEC_N-term"/>
    <property type="match status" value="1"/>
</dbReference>
<feature type="transmembrane region" description="Helical" evidence="9">
    <location>
        <begin position="356"/>
        <end position="376"/>
    </location>
</feature>
<dbReference type="OrthoDB" id="9761531at2"/>
<dbReference type="Gene3D" id="3.60.15.10">
    <property type="entry name" value="Ribonuclease Z/Hydroxyacylglutathione hydrolase-like"/>
    <property type="match status" value="1"/>
</dbReference>
<evidence type="ECO:0000256" key="3">
    <source>
        <dbReference type="ARBA" id="ARBA00022692"/>
    </source>
</evidence>
<feature type="transmembrane region" description="Helical" evidence="9">
    <location>
        <begin position="457"/>
        <end position="478"/>
    </location>
</feature>
<evidence type="ECO:0000256" key="8">
    <source>
        <dbReference type="ARBA" id="ARBA00048505"/>
    </source>
</evidence>
<organism evidence="11 12">
    <name type="scientific">Cohnella terricola</name>
    <dbReference type="NCBI Taxonomy" id="1289167"/>
    <lineage>
        <taxon>Bacteria</taxon>
        <taxon>Bacillati</taxon>
        <taxon>Bacillota</taxon>
        <taxon>Bacilli</taxon>
        <taxon>Bacillales</taxon>
        <taxon>Paenibacillaceae</taxon>
        <taxon>Cohnella</taxon>
    </lineage>
</organism>
<sequence>MNRRPLVAVACSFIAGTAVFPLCPGKEAFVALASLLILLFACAIAGIVTPKLVLVCGTALLLAYGERAWQDRDRYSDLEISLAESGIEAELHGRISSAIEVDGDLVSFMLKADKIRLASDDHDSPMTDTVVVRIRLSKQSDQEVAGRWRRGDGFLAKGTLELPGEAGNFGAFDYRSYLIKQGIYWQLSVKGLGSVNDEKKPVPLSMQPLRFFDDARNTIGALMDRLFPGGDSGYMKGLVIGIRSDLDPAQYDSFARIGMTHVLAISGLHVGVVVYLLLQVGAWIRLTRERSLDITIAMMPVYMMITGASPSVVRACLMAMIALWLARKQALKDGLHLLFAAAMAMLIWNPTLIEEIAFQLSFLVTLGLILFVPTVSEWLPFRWKRLNGALAVTVTAQAVSFPVTVYYFHSMHLLSLPANFLLVPFISMIVMPLGMAAVALGAIWLPLGIVPAKLATLGNRLTFAVVDWLNGFVDFRTIWPQPPLIWVVCAYALMGVGLVGARRLLARRQERAWWIKQAEEQVARDSGGGSTAPLYPLGLPDIRQNRLKSYGLRAAFGLACACWLLWGYRPAWADQTATVSFINVGQGDSILIRTGQGKYILVDAGGTIGFRKPGDEWKERRSPYEVGHKLLVPLLLKRGVREIDALVLTHLDEDHIGGARAVLDHIPVRALLFNGTVKTSPGALAVLNKATDKQIPAYSVHAPMEWTVDRSAHIRALYPLSTHSDSEADAIERQDDQNASSVVLHVTLYGRNFLLPGDLEAKGEREIVDIEYEQGHNAMQGTIDVLKAGHHGSKTSSTGLWVSYWLPTETVISVGKNNFYGHPNMDVLQRLEVAGSRVWRTDLDGEVQYRIHPGGAMERRVLRQ</sequence>
<dbReference type="EMBL" id="VNJJ01000005">
    <property type="protein sequence ID" value="TVY00495.1"/>
    <property type="molecule type" value="Genomic_DNA"/>
</dbReference>
<dbReference type="SMART" id="SM00849">
    <property type="entry name" value="Lactamase_B"/>
    <property type="match status" value="1"/>
</dbReference>
<gene>
    <name evidence="11" type="ORF">FPZ45_10730</name>
</gene>
<evidence type="ECO:0000313" key="12">
    <source>
        <dbReference type="Proteomes" id="UP000316330"/>
    </source>
</evidence>
<feature type="transmembrane region" description="Helical" evidence="9">
    <location>
        <begin position="420"/>
        <end position="445"/>
    </location>
</feature>
<feature type="transmembrane region" description="Helical" evidence="9">
    <location>
        <begin position="388"/>
        <end position="408"/>
    </location>
</feature>
<dbReference type="Pfam" id="PF00753">
    <property type="entry name" value="Lactamase_B"/>
    <property type="match status" value="1"/>
</dbReference>
<evidence type="ECO:0000256" key="9">
    <source>
        <dbReference type="SAM" id="Phobius"/>
    </source>
</evidence>
<evidence type="ECO:0000256" key="6">
    <source>
        <dbReference type="ARBA" id="ARBA00034221"/>
    </source>
</evidence>
<dbReference type="SUPFAM" id="SSF56281">
    <property type="entry name" value="Metallo-hydrolase/oxidoreductase"/>
    <property type="match status" value="1"/>
</dbReference>
<comment type="catalytic activity">
    <reaction evidence="6">
        <text>3',5'-cyclic CMP + H2O = CMP + H(+)</text>
        <dbReference type="Rhea" id="RHEA:72675"/>
        <dbReference type="ChEBI" id="CHEBI:15377"/>
        <dbReference type="ChEBI" id="CHEBI:15378"/>
        <dbReference type="ChEBI" id="CHEBI:58003"/>
        <dbReference type="ChEBI" id="CHEBI:60377"/>
    </reaction>
    <physiologicalReaction direction="left-to-right" evidence="6">
        <dbReference type="Rhea" id="RHEA:72676"/>
    </physiologicalReaction>
</comment>
<dbReference type="PANTHER" id="PTHR30619">
    <property type="entry name" value="DNA INTERNALIZATION/COMPETENCE PROTEIN COMEC/REC2"/>
    <property type="match status" value="1"/>
</dbReference>
<evidence type="ECO:0000256" key="5">
    <source>
        <dbReference type="ARBA" id="ARBA00023136"/>
    </source>
</evidence>
<dbReference type="Proteomes" id="UP000316330">
    <property type="component" value="Unassembled WGS sequence"/>
</dbReference>
<feature type="transmembrane region" description="Helical" evidence="9">
    <location>
        <begin position="333"/>
        <end position="350"/>
    </location>
</feature>
<dbReference type="AlphaFoldDB" id="A0A559JKV3"/>
<comment type="caution">
    <text evidence="11">The sequence shown here is derived from an EMBL/GenBank/DDBJ whole genome shotgun (WGS) entry which is preliminary data.</text>
</comment>
<evidence type="ECO:0000256" key="1">
    <source>
        <dbReference type="ARBA" id="ARBA00004651"/>
    </source>
</evidence>
<evidence type="ECO:0000259" key="10">
    <source>
        <dbReference type="SMART" id="SM00849"/>
    </source>
</evidence>
<dbReference type="InterPro" id="IPR052159">
    <property type="entry name" value="Competence_DNA_uptake"/>
</dbReference>
<dbReference type="Pfam" id="PF13567">
    <property type="entry name" value="DUF4131"/>
    <property type="match status" value="1"/>
</dbReference>
<dbReference type="InterPro" id="IPR004477">
    <property type="entry name" value="ComEC_N"/>
</dbReference>
<dbReference type="InterPro" id="IPR004797">
    <property type="entry name" value="Competence_ComEC/Rec2"/>
</dbReference>
<keyword evidence="3 9" id="KW-0812">Transmembrane</keyword>
<evidence type="ECO:0000256" key="7">
    <source>
        <dbReference type="ARBA" id="ARBA00034301"/>
    </source>
</evidence>
<dbReference type="InterPro" id="IPR025405">
    <property type="entry name" value="DUF4131"/>
</dbReference>